<dbReference type="AlphaFoldDB" id="A0A383DRQ6"/>
<accession>A0A383DRQ6</accession>
<evidence type="ECO:0000313" key="1">
    <source>
        <dbReference type="EMBL" id="SVE47191.1"/>
    </source>
</evidence>
<proteinExistence type="predicted"/>
<organism evidence="1">
    <name type="scientific">marine metagenome</name>
    <dbReference type="NCBI Taxonomy" id="408172"/>
    <lineage>
        <taxon>unclassified sequences</taxon>
        <taxon>metagenomes</taxon>
        <taxon>ecological metagenomes</taxon>
    </lineage>
</organism>
<sequence length="30" mass="3406">MITLFSKNYAHNCATAIERISVVAIEPLWN</sequence>
<gene>
    <name evidence="1" type="ORF">METZ01_LOCUS500045</name>
</gene>
<protein>
    <submittedName>
        <fullName evidence="1">Uncharacterized protein</fullName>
    </submittedName>
</protein>
<dbReference type="EMBL" id="UINC01219638">
    <property type="protein sequence ID" value="SVE47191.1"/>
    <property type="molecule type" value="Genomic_DNA"/>
</dbReference>
<reference evidence="1" key="1">
    <citation type="submission" date="2018-05" db="EMBL/GenBank/DDBJ databases">
        <authorList>
            <person name="Lanie J.A."/>
            <person name="Ng W.-L."/>
            <person name="Kazmierczak K.M."/>
            <person name="Andrzejewski T.M."/>
            <person name="Davidsen T.M."/>
            <person name="Wayne K.J."/>
            <person name="Tettelin H."/>
            <person name="Glass J.I."/>
            <person name="Rusch D."/>
            <person name="Podicherti R."/>
            <person name="Tsui H.-C.T."/>
            <person name="Winkler M.E."/>
        </authorList>
    </citation>
    <scope>NUCLEOTIDE SEQUENCE</scope>
</reference>
<name>A0A383DRQ6_9ZZZZ</name>